<evidence type="ECO:0000259" key="1">
    <source>
        <dbReference type="Pfam" id="PF24750"/>
    </source>
</evidence>
<evidence type="ECO:0000313" key="3">
    <source>
        <dbReference type="Proteomes" id="UP001497457"/>
    </source>
</evidence>
<sequence>MWLLIRLSSHFHLVQFQVDEYEFLYVHAYSSEIGTWSHNQTDEQEGEGQLEGWDQVRFDLADPNPLCPFVNGFLHLIVWGENWGKDDKTVALDVHGKSRRMITVPHVPDNRSYMGCIGESQGQLHYMTQETLDVHEGKYKLSIWVLQDYDANEWVLKHTVNTHEVFGEDSCTDCTPGFVVVDIHQDRDVVFFADLVGRKLVAYNMGNKEASIISTFDGQERLVVEGTARYVPCF</sequence>
<dbReference type="EMBL" id="OZ075117">
    <property type="protein sequence ID" value="CAL5078824.1"/>
    <property type="molecule type" value="Genomic_DNA"/>
</dbReference>
<name>A0ABC9FN69_9POAL</name>
<dbReference type="InterPro" id="IPR056592">
    <property type="entry name" value="Beta-prop_At3g26010-like"/>
</dbReference>
<accession>A0ABC9FN69</accession>
<dbReference type="PANTHER" id="PTHR35546">
    <property type="entry name" value="F-BOX PROTEIN INTERACTION DOMAIN PROTEIN-RELATED"/>
    <property type="match status" value="1"/>
</dbReference>
<organism evidence="2 3">
    <name type="scientific">Urochloa decumbens</name>
    <dbReference type="NCBI Taxonomy" id="240449"/>
    <lineage>
        <taxon>Eukaryota</taxon>
        <taxon>Viridiplantae</taxon>
        <taxon>Streptophyta</taxon>
        <taxon>Embryophyta</taxon>
        <taxon>Tracheophyta</taxon>
        <taxon>Spermatophyta</taxon>
        <taxon>Magnoliopsida</taxon>
        <taxon>Liliopsida</taxon>
        <taxon>Poales</taxon>
        <taxon>Poaceae</taxon>
        <taxon>PACMAD clade</taxon>
        <taxon>Panicoideae</taxon>
        <taxon>Panicodae</taxon>
        <taxon>Paniceae</taxon>
        <taxon>Melinidinae</taxon>
        <taxon>Urochloa</taxon>
    </lineage>
</organism>
<dbReference type="Proteomes" id="UP001497457">
    <property type="component" value="Chromosome 7b"/>
</dbReference>
<feature type="domain" description="F-box protein At3g26010-like beta-propeller" evidence="1">
    <location>
        <begin position="18"/>
        <end position="214"/>
    </location>
</feature>
<proteinExistence type="predicted"/>
<reference evidence="2" key="1">
    <citation type="submission" date="2024-10" db="EMBL/GenBank/DDBJ databases">
        <authorList>
            <person name="Ryan C."/>
        </authorList>
    </citation>
    <scope>NUCLEOTIDE SEQUENCE [LARGE SCALE GENOMIC DNA]</scope>
</reference>
<dbReference type="InterPro" id="IPR055290">
    <property type="entry name" value="At3g26010-like"/>
</dbReference>
<dbReference type="AlphaFoldDB" id="A0ABC9FN69"/>
<evidence type="ECO:0000313" key="2">
    <source>
        <dbReference type="EMBL" id="CAL5078824.1"/>
    </source>
</evidence>
<gene>
    <name evidence="2" type="ORF">URODEC1_LOCUS107315</name>
</gene>
<keyword evidence="3" id="KW-1185">Reference proteome</keyword>
<dbReference type="Pfam" id="PF24750">
    <property type="entry name" value="b-prop_At3g26010-like"/>
    <property type="match status" value="1"/>
</dbReference>
<dbReference type="PANTHER" id="PTHR35546:SF24">
    <property type="entry name" value="F-BOX DOMAIN-CONTAINING PROTEIN"/>
    <property type="match status" value="1"/>
</dbReference>
<protein>
    <recommendedName>
        <fullName evidence="1">F-box protein At3g26010-like beta-propeller domain-containing protein</fullName>
    </recommendedName>
</protein>